<dbReference type="STRING" id="665467.SAMN02982931_03879"/>
<sequence>MPVRWGLIGATVIAREWMIDAIREAGGEIVSVMSTSTERGKAYAEEFGIPLAVTNLSNLFASGVDAVYVSTTNERHRAEVVAAAEAGIHVLCEKPLATSLSDARDMVLACRKAGVVMGTNHHLRNSATHIASRDIIRSGRIGRPLSARVTHAGYLPEHLQTWRLKDPTAGAGAILDLTVHDADLLRFILEDEPETISTLTQNSGMAAEGIEDAALSLIRFRSGLLAHLFDGFTTRYARTGVEVHGTDGSLFASDCMPQRPSGTLTLRTADGDEEIVLDHKNYYVRGVRAFHDAMAGKGAPPSTGEDGLISLAVALAALESAKTGQTSAISTGLDS</sequence>
<reference evidence="3 4" key="1">
    <citation type="submission" date="2016-10" db="EMBL/GenBank/DDBJ databases">
        <authorList>
            <person name="de Groot N.N."/>
        </authorList>
    </citation>
    <scope>NUCLEOTIDE SEQUENCE [LARGE SCALE GENOMIC DNA]</scope>
    <source>
        <strain evidence="3 4">ATCC 35022</strain>
    </source>
</reference>
<feature type="domain" description="GFO/IDH/MocA-like oxidoreductase" evidence="2">
    <location>
        <begin position="133"/>
        <end position="250"/>
    </location>
</feature>
<proteinExistence type="predicted"/>
<dbReference type="PANTHER" id="PTHR43377:SF1">
    <property type="entry name" value="BILIVERDIN REDUCTASE A"/>
    <property type="match status" value="1"/>
</dbReference>
<evidence type="ECO:0000259" key="2">
    <source>
        <dbReference type="Pfam" id="PF22725"/>
    </source>
</evidence>
<feature type="domain" description="Gfo/Idh/MocA-like oxidoreductase N-terminal" evidence="1">
    <location>
        <begin position="3"/>
        <end position="121"/>
    </location>
</feature>
<gene>
    <name evidence="3" type="ORF">SAMN02982931_03879</name>
</gene>
<dbReference type="GO" id="GO:0000166">
    <property type="term" value="F:nucleotide binding"/>
    <property type="evidence" value="ECO:0007669"/>
    <property type="project" value="InterPro"/>
</dbReference>
<dbReference type="Gene3D" id="3.40.50.720">
    <property type="entry name" value="NAD(P)-binding Rossmann-like Domain"/>
    <property type="match status" value="1"/>
</dbReference>
<dbReference type="Gene3D" id="3.30.360.10">
    <property type="entry name" value="Dihydrodipicolinate Reductase, domain 2"/>
    <property type="match status" value="1"/>
</dbReference>
<evidence type="ECO:0000313" key="4">
    <source>
        <dbReference type="Proteomes" id="UP000199071"/>
    </source>
</evidence>
<dbReference type="InterPro" id="IPR051450">
    <property type="entry name" value="Gfo/Idh/MocA_Oxidoreductases"/>
</dbReference>
<dbReference type="Pfam" id="PF01408">
    <property type="entry name" value="GFO_IDH_MocA"/>
    <property type="match status" value="1"/>
</dbReference>
<protein>
    <submittedName>
        <fullName evidence="3">1,5-anhydro-D-fructose reductase (1,5-anhydro-D-mannitol-forming)</fullName>
    </submittedName>
</protein>
<dbReference type="RefSeq" id="WP_090879023.1">
    <property type="nucleotide sequence ID" value="NZ_FMXQ01000009.1"/>
</dbReference>
<dbReference type="InterPro" id="IPR000683">
    <property type="entry name" value="Gfo/Idh/MocA-like_OxRdtase_N"/>
</dbReference>
<evidence type="ECO:0000259" key="1">
    <source>
        <dbReference type="Pfam" id="PF01408"/>
    </source>
</evidence>
<dbReference type="EMBL" id="FMXQ01000009">
    <property type="protein sequence ID" value="SDB50109.1"/>
    <property type="molecule type" value="Genomic_DNA"/>
</dbReference>
<dbReference type="AlphaFoldDB" id="A0A1G6DY51"/>
<accession>A0A1G6DY51</accession>
<dbReference type="Proteomes" id="UP000199071">
    <property type="component" value="Unassembled WGS sequence"/>
</dbReference>
<evidence type="ECO:0000313" key="3">
    <source>
        <dbReference type="EMBL" id="SDB50109.1"/>
    </source>
</evidence>
<dbReference type="SUPFAM" id="SSF51735">
    <property type="entry name" value="NAD(P)-binding Rossmann-fold domains"/>
    <property type="match status" value="1"/>
</dbReference>
<dbReference type="OrthoDB" id="9792935at2"/>
<dbReference type="PANTHER" id="PTHR43377">
    <property type="entry name" value="BILIVERDIN REDUCTASE A"/>
    <property type="match status" value="1"/>
</dbReference>
<dbReference type="InterPro" id="IPR036291">
    <property type="entry name" value="NAD(P)-bd_dom_sf"/>
</dbReference>
<name>A0A1G6DY51_9HYPH</name>
<dbReference type="Pfam" id="PF22725">
    <property type="entry name" value="GFO_IDH_MocA_C3"/>
    <property type="match status" value="1"/>
</dbReference>
<dbReference type="InterPro" id="IPR055170">
    <property type="entry name" value="GFO_IDH_MocA-like_dom"/>
</dbReference>
<keyword evidence="4" id="KW-1185">Reference proteome</keyword>
<organism evidence="3 4">
    <name type="scientific">Bauldia litoralis</name>
    <dbReference type="NCBI Taxonomy" id="665467"/>
    <lineage>
        <taxon>Bacteria</taxon>
        <taxon>Pseudomonadati</taxon>
        <taxon>Pseudomonadota</taxon>
        <taxon>Alphaproteobacteria</taxon>
        <taxon>Hyphomicrobiales</taxon>
        <taxon>Kaistiaceae</taxon>
        <taxon>Bauldia</taxon>
    </lineage>
</organism>
<dbReference type="SUPFAM" id="SSF55347">
    <property type="entry name" value="Glyceraldehyde-3-phosphate dehydrogenase-like, C-terminal domain"/>
    <property type="match status" value="1"/>
</dbReference>